<name>A0A090MVN4_AFIFE</name>
<feature type="region of interest" description="Disordered" evidence="1">
    <location>
        <begin position="1"/>
        <end position="90"/>
    </location>
</feature>
<feature type="compositionally biased region" description="Low complexity" evidence="1">
    <location>
        <begin position="55"/>
        <end position="68"/>
    </location>
</feature>
<comment type="caution">
    <text evidence="2">The sequence shown here is derived from an EMBL/GenBank/DDBJ whole genome shotgun (WGS) entry which is preliminary data.</text>
</comment>
<gene>
    <name evidence="2" type="ORF">BN961_04057</name>
</gene>
<organism evidence="2 3">
    <name type="scientific">Afipia felis</name>
    <name type="common">Cat scratch disease bacillus</name>
    <dbReference type="NCBI Taxonomy" id="1035"/>
    <lineage>
        <taxon>Bacteria</taxon>
        <taxon>Pseudomonadati</taxon>
        <taxon>Pseudomonadota</taxon>
        <taxon>Alphaproteobacteria</taxon>
        <taxon>Hyphomicrobiales</taxon>
        <taxon>Nitrobacteraceae</taxon>
        <taxon>Afipia</taxon>
    </lineage>
</organism>
<accession>A0A090MVN4</accession>
<feature type="compositionally biased region" description="Polar residues" evidence="1">
    <location>
        <begin position="43"/>
        <end position="54"/>
    </location>
</feature>
<dbReference type="STRING" id="1035.BN961_04057"/>
<feature type="compositionally biased region" description="Polar residues" evidence="1">
    <location>
        <begin position="71"/>
        <end position="83"/>
    </location>
</feature>
<evidence type="ECO:0000313" key="2">
    <source>
        <dbReference type="EMBL" id="CEG10617.1"/>
    </source>
</evidence>
<proteinExistence type="predicted"/>
<protein>
    <submittedName>
        <fullName evidence="2">Uncharacterized protein</fullName>
    </submittedName>
</protein>
<reference evidence="2 3" key="1">
    <citation type="journal article" date="2014" name="Genome Announc.">
        <title>Genome Sequence of Afipia felis Strain 76713, Isolated in Hospital Water Using an Amoeba Co-Culture Procedure.</title>
        <authorList>
            <person name="Benamar S."/>
            <person name="La Scola B."/>
            <person name="Croce O."/>
        </authorList>
    </citation>
    <scope>NUCLEOTIDE SEQUENCE [LARGE SCALE GENOMIC DNA]</scope>
    <source>
        <strain evidence="2 3">76713</strain>
    </source>
</reference>
<dbReference type="Proteomes" id="UP000035762">
    <property type="component" value="Unassembled WGS sequence"/>
</dbReference>
<dbReference type="EMBL" id="CCAZ020000004">
    <property type="protein sequence ID" value="CEG10617.1"/>
    <property type="molecule type" value="Genomic_DNA"/>
</dbReference>
<dbReference type="AlphaFoldDB" id="A0A090MVN4"/>
<feature type="region of interest" description="Disordered" evidence="1">
    <location>
        <begin position="96"/>
        <end position="115"/>
    </location>
</feature>
<evidence type="ECO:0000256" key="1">
    <source>
        <dbReference type="SAM" id="MobiDB-lite"/>
    </source>
</evidence>
<sequence length="115" mass="11254">MAAPARLASARPASSVMVSEARRPAMATSAPTESNAPAMPPSGTASETGLTSPNAIRPAAVAAAACGAPNSDGSASGLRSNPCSDAPAIPNVAPIKAASSVRGRRTSRTMIEATP</sequence>
<evidence type="ECO:0000313" key="3">
    <source>
        <dbReference type="Proteomes" id="UP000035762"/>
    </source>
</evidence>
<feature type="compositionally biased region" description="Low complexity" evidence="1">
    <location>
        <begin position="1"/>
        <end position="15"/>
    </location>
</feature>
<keyword evidence="3" id="KW-1185">Reference proteome</keyword>